<feature type="domain" description="Tower" evidence="1">
    <location>
        <begin position="118"/>
        <end position="159"/>
    </location>
</feature>
<dbReference type="InterPro" id="IPR012340">
    <property type="entry name" value="NA-bd_OB-fold"/>
</dbReference>
<evidence type="ECO:0000313" key="2">
    <source>
        <dbReference type="EMBL" id="KAJ7372027.1"/>
    </source>
</evidence>
<dbReference type="GO" id="GO:0006355">
    <property type="term" value="P:regulation of DNA-templated transcription"/>
    <property type="evidence" value="ECO:0007669"/>
    <property type="project" value="TreeGrafter"/>
</dbReference>
<evidence type="ECO:0000313" key="3">
    <source>
        <dbReference type="Proteomes" id="UP001163046"/>
    </source>
</evidence>
<dbReference type="GO" id="GO:0005634">
    <property type="term" value="C:nucleus"/>
    <property type="evidence" value="ECO:0007669"/>
    <property type="project" value="TreeGrafter"/>
</dbReference>
<dbReference type="GO" id="GO:0000724">
    <property type="term" value="P:double-strand break repair via homologous recombination"/>
    <property type="evidence" value="ECO:0007669"/>
    <property type="project" value="InterPro"/>
</dbReference>
<sequence length="406" mass="47431">MEGSAVIEVTDGWYGIRALLDRALTRLLHDRKIVVGQKLIVYGPISSVTYHSILYQAPSSLMLRLHANSTRRARWDVKLGFHSHTHAFPLPLASLFGDGGFTGCVDVIVLRQYPVQWMEKMSDGSNVFRNSRLEEREAKKFEADRQQRREKLFLKIQDEFEKDCQHPDTERRRSARFRRRSFSSRDLKDLHDGKEIYEALTQASDPDAVKECLDERQLRALEEYRRLSQERKFAELQSKFERVWKEQEEDHQLQRNVVPLLKVRIADYLCQGQARQNAVLSIWRPSEEVMHLLSEGSRLRIYHLTAAGVRFRQGASELQDRPSDEINHRALLDVKSLLCGVVVVSFSDCWARNAACQFTRGTKKLYVSRFLLHWQRVNHRQFTLSKYRVHVHPTSDTMPCLLKKIT</sequence>
<dbReference type="Pfam" id="PF09121">
    <property type="entry name" value="Tower"/>
    <property type="match status" value="1"/>
</dbReference>
<accession>A0A9X0CQ79</accession>
<evidence type="ECO:0000259" key="1">
    <source>
        <dbReference type="SMART" id="SM01341"/>
    </source>
</evidence>
<dbReference type="AlphaFoldDB" id="A0A9X0CQ79"/>
<dbReference type="Gene3D" id="6.10.70.10">
    <property type="match status" value="1"/>
</dbReference>
<gene>
    <name evidence="2" type="primary">BRCA2_1</name>
    <name evidence="2" type="ORF">OS493_021455</name>
</gene>
<dbReference type="InterPro" id="IPR015187">
    <property type="entry name" value="BRCA2_OB_1"/>
</dbReference>
<name>A0A9X0CQ79_9CNID</name>
<keyword evidence="3" id="KW-1185">Reference proteome</keyword>
<dbReference type="SUPFAM" id="SSF50249">
    <property type="entry name" value="Nucleic acid-binding proteins"/>
    <property type="match status" value="2"/>
</dbReference>
<dbReference type="InterPro" id="IPR015525">
    <property type="entry name" value="BRCA2"/>
</dbReference>
<dbReference type="Pfam" id="PF21318">
    <property type="entry name" value="BRCA2DBD_OB2"/>
    <property type="match status" value="1"/>
</dbReference>
<dbReference type="SUPFAM" id="SSF81878">
    <property type="entry name" value="BRCA2 tower domain"/>
    <property type="match status" value="1"/>
</dbReference>
<dbReference type="Gene3D" id="2.40.50.140">
    <property type="entry name" value="Nucleic acid-binding proteins"/>
    <property type="match status" value="2"/>
</dbReference>
<comment type="caution">
    <text evidence="2">The sequence shown here is derived from an EMBL/GenBank/DDBJ whole genome shotgun (WGS) entry which is preliminary data.</text>
</comment>
<dbReference type="InterPro" id="IPR015205">
    <property type="entry name" value="Tower_dom"/>
</dbReference>
<dbReference type="Proteomes" id="UP001163046">
    <property type="component" value="Unassembled WGS sequence"/>
</dbReference>
<dbReference type="OrthoDB" id="21095at2759"/>
<reference evidence="2" key="1">
    <citation type="submission" date="2023-01" db="EMBL/GenBank/DDBJ databases">
        <title>Genome assembly of the deep-sea coral Lophelia pertusa.</title>
        <authorList>
            <person name="Herrera S."/>
            <person name="Cordes E."/>
        </authorList>
    </citation>
    <scope>NUCLEOTIDE SEQUENCE</scope>
    <source>
        <strain evidence="2">USNM1676648</strain>
        <tissue evidence="2">Polyp</tissue>
    </source>
</reference>
<protein>
    <submittedName>
        <fullName evidence="2">Breast cancer 2, early onset</fullName>
    </submittedName>
</protein>
<organism evidence="2 3">
    <name type="scientific">Desmophyllum pertusum</name>
    <dbReference type="NCBI Taxonomy" id="174260"/>
    <lineage>
        <taxon>Eukaryota</taxon>
        <taxon>Metazoa</taxon>
        <taxon>Cnidaria</taxon>
        <taxon>Anthozoa</taxon>
        <taxon>Hexacorallia</taxon>
        <taxon>Scleractinia</taxon>
        <taxon>Caryophylliina</taxon>
        <taxon>Caryophylliidae</taxon>
        <taxon>Desmophyllum</taxon>
    </lineage>
</organism>
<dbReference type="PANTHER" id="PTHR11289:SF0">
    <property type="entry name" value="BREAST CANCER TYPE 2 SUSCEPTIBILITY PROTEIN"/>
    <property type="match status" value="1"/>
</dbReference>
<dbReference type="EMBL" id="MU826839">
    <property type="protein sequence ID" value="KAJ7372027.1"/>
    <property type="molecule type" value="Genomic_DNA"/>
</dbReference>
<proteinExistence type="predicted"/>
<dbReference type="PANTHER" id="PTHR11289">
    <property type="entry name" value="BREAST CANCER TYPE 2 SUSCEPTIBILITY PROTEIN BRCA2"/>
    <property type="match status" value="1"/>
</dbReference>
<dbReference type="Pfam" id="PF09103">
    <property type="entry name" value="BRCA-2_OB1"/>
    <property type="match status" value="1"/>
</dbReference>
<dbReference type="SMART" id="SM01341">
    <property type="entry name" value="Tower"/>
    <property type="match status" value="1"/>
</dbReference>